<name>A0A367YKN3_9ASCO</name>
<dbReference type="Proteomes" id="UP000253472">
    <property type="component" value="Unassembled WGS sequence"/>
</dbReference>
<dbReference type="OrthoDB" id="4022079at2759"/>
<accession>A0A367YKN3</accession>
<sequence length="544" mass="62864">MSARQVLVQLSKRLAAASNTNTPLDPIPLPEFIQLYQSILATLSKHGLPDAGDAKQHRQEHPIDLISPILNYNASADQSVLIPLLAKIVWNYIHHPYLNIRVLLTHTDKISQFPSVNLPQKKLSYVEYYFIMNSTKQDDPTNYISYVSHTCQLIKQYKTMVSGWSNDLTDLNSLLEITNYDSQTLLKGLLHHVNPEILEYVIVMRDSVAANYIKRMVLVEHQGQDPPTLQNCLKFVLQVLDHAESNKLTPNVCLKLQACLDVIQKSDKFDIITSFNKLTPKLSFCMALNYLNFSISKQIVKNFFMDKFPSCITNHFLVFRLPPLSKPTEFIQFETKDSLDKVLHRIEEHDTYKTLLMIQHRILSVVKTHMEDECKTIETVNTQVATSDLLTEKIILSFVEAFVVSLLSPLIVCNKFDLPSIKQHQSNLIHECFNKLLNMNYKSFKSNKIWITLINTVNDICYADLRYIGLFINLFQFQLNTNHGAIMSDELISSGLRFFIETFKPDHKWFSEVSEDVNEYEITLDDFKFLYPELLSYRQILNLN</sequence>
<evidence type="ECO:0000313" key="1">
    <source>
        <dbReference type="EMBL" id="RCK66436.1"/>
    </source>
</evidence>
<dbReference type="AlphaFoldDB" id="A0A367YKN3"/>
<comment type="caution">
    <text evidence="1">The sequence shown here is derived from an EMBL/GenBank/DDBJ whole genome shotgun (WGS) entry which is preliminary data.</text>
</comment>
<gene>
    <name evidence="1" type="ORF">Cantr_02168</name>
</gene>
<keyword evidence="2" id="KW-1185">Reference proteome</keyword>
<dbReference type="EMBL" id="QLNQ01000015">
    <property type="protein sequence ID" value="RCK66436.1"/>
    <property type="molecule type" value="Genomic_DNA"/>
</dbReference>
<evidence type="ECO:0000313" key="2">
    <source>
        <dbReference type="Proteomes" id="UP000253472"/>
    </source>
</evidence>
<dbReference type="STRING" id="5486.A0A367YKN3"/>
<protein>
    <submittedName>
        <fullName evidence="1">Uncharacterized protein</fullName>
    </submittedName>
</protein>
<proteinExistence type="predicted"/>
<reference evidence="1 2" key="1">
    <citation type="submission" date="2018-06" db="EMBL/GenBank/DDBJ databases">
        <title>Whole genome sequencing of Candida tropicalis (genome annotated by CSBL at Korea University).</title>
        <authorList>
            <person name="Ahn J."/>
        </authorList>
    </citation>
    <scope>NUCLEOTIDE SEQUENCE [LARGE SCALE GENOMIC DNA]</scope>
    <source>
        <strain evidence="1 2">ATCC 20962</strain>
    </source>
</reference>
<organism evidence="1 2">
    <name type="scientific">Candida viswanathii</name>
    <dbReference type="NCBI Taxonomy" id="5486"/>
    <lineage>
        <taxon>Eukaryota</taxon>
        <taxon>Fungi</taxon>
        <taxon>Dikarya</taxon>
        <taxon>Ascomycota</taxon>
        <taxon>Saccharomycotina</taxon>
        <taxon>Pichiomycetes</taxon>
        <taxon>Debaryomycetaceae</taxon>
        <taxon>Candida/Lodderomyces clade</taxon>
        <taxon>Candida</taxon>
    </lineage>
</organism>